<protein>
    <submittedName>
        <fullName evidence="2">Uncharacterized protein</fullName>
    </submittedName>
</protein>
<evidence type="ECO:0000256" key="1">
    <source>
        <dbReference type="SAM" id="MobiDB-lite"/>
    </source>
</evidence>
<accession>A0A2P5X7Z6</accession>
<dbReference type="AlphaFoldDB" id="A0A2P5X7Z6"/>
<organism evidence="2 3">
    <name type="scientific">Gossypium barbadense</name>
    <name type="common">Sea Island cotton</name>
    <name type="synonym">Hibiscus barbadensis</name>
    <dbReference type="NCBI Taxonomy" id="3634"/>
    <lineage>
        <taxon>Eukaryota</taxon>
        <taxon>Viridiplantae</taxon>
        <taxon>Streptophyta</taxon>
        <taxon>Embryophyta</taxon>
        <taxon>Tracheophyta</taxon>
        <taxon>Spermatophyta</taxon>
        <taxon>Magnoliopsida</taxon>
        <taxon>eudicotyledons</taxon>
        <taxon>Gunneridae</taxon>
        <taxon>Pentapetalae</taxon>
        <taxon>rosids</taxon>
        <taxon>malvids</taxon>
        <taxon>Malvales</taxon>
        <taxon>Malvaceae</taxon>
        <taxon>Malvoideae</taxon>
        <taxon>Gossypium</taxon>
    </lineage>
</organism>
<dbReference type="OrthoDB" id="1000334at2759"/>
<name>A0A2P5X7Z6_GOSBA</name>
<dbReference type="EMBL" id="KZ665491">
    <property type="protein sequence ID" value="PPR99445.1"/>
    <property type="molecule type" value="Genomic_DNA"/>
</dbReference>
<sequence length="117" mass="12815">MQNFGNGGDGDPRPDWDQNTKKVRFNEGFDGEVAAMAVDSNPTPNLSWNDKLLGGRAFISGLDCNVSNEGSESEFELLEGDVSMTMVSGIPTVAFSGRIKEILFKEMELTIVLKLLR</sequence>
<feature type="region of interest" description="Disordered" evidence="1">
    <location>
        <begin position="1"/>
        <end position="20"/>
    </location>
</feature>
<feature type="compositionally biased region" description="Basic and acidic residues" evidence="1">
    <location>
        <begin position="10"/>
        <end position="20"/>
    </location>
</feature>
<proteinExistence type="predicted"/>
<evidence type="ECO:0000313" key="3">
    <source>
        <dbReference type="Proteomes" id="UP000239757"/>
    </source>
</evidence>
<dbReference type="Proteomes" id="UP000239757">
    <property type="component" value="Unassembled WGS sequence"/>
</dbReference>
<gene>
    <name evidence="2" type="ORF">GOBAR_AA21231</name>
</gene>
<evidence type="ECO:0000313" key="2">
    <source>
        <dbReference type="EMBL" id="PPR99445.1"/>
    </source>
</evidence>
<reference evidence="2 3" key="1">
    <citation type="submission" date="2015-01" db="EMBL/GenBank/DDBJ databases">
        <title>Genome of allotetraploid Gossypium barbadense reveals genomic plasticity and fiber elongation in cotton evolution.</title>
        <authorList>
            <person name="Chen X."/>
            <person name="Liu X."/>
            <person name="Zhao B."/>
            <person name="Zheng H."/>
            <person name="Hu Y."/>
            <person name="Lu G."/>
            <person name="Yang C."/>
            <person name="Chen J."/>
            <person name="Shan C."/>
            <person name="Zhang L."/>
            <person name="Zhou Y."/>
            <person name="Wang L."/>
            <person name="Guo W."/>
            <person name="Bai Y."/>
            <person name="Ruan J."/>
            <person name="Shangguan X."/>
            <person name="Mao Y."/>
            <person name="Jiang J."/>
            <person name="Zhu Y."/>
            <person name="Lei J."/>
            <person name="Kang H."/>
            <person name="Chen S."/>
            <person name="He X."/>
            <person name="Wang R."/>
            <person name="Wang Y."/>
            <person name="Chen J."/>
            <person name="Wang L."/>
            <person name="Yu S."/>
            <person name="Wang B."/>
            <person name="Wei J."/>
            <person name="Song S."/>
            <person name="Lu X."/>
            <person name="Gao Z."/>
            <person name="Gu W."/>
            <person name="Deng X."/>
            <person name="Ma D."/>
            <person name="Wang S."/>
            <person name="Liang W."/>
            <person name="Fang L."/>
            <person name="Cai C."/>
            <person name="Zhu X."/>
            <person name="Zhou B."/>
            <person name="Zhang Y."/>
            <person name="Chen Z."/>
            <person name="Xu S."/>
            <person name="Zhu R."/>
            <person name="Wang S."/>
            <person name="Zhang T."/>
            <person name="Zhao G."/>
        </authorList>
    </citation>
    <scope>NUCLEOTIDE SEQUENCE [LARGE SCALE GENOMIC DNA]</scope>
    <source>
        <strain evidence="3">cv. Xinhai21</strain>
        <tissue evidence="2">Leaf</tissue>
    </source>
</reference>